<accession>A0A4Y2AL65</accession>
<organism evidence="1 2">
    <name type="scientific">Araneus ventricosus</name>
    <name type="common">Orbweaver spider</name>
    <name type="synonym">Epeira ventricosa</name>
    <dbReference type="NCBI Taxonomy" id="182803"/>
    <lineage>
        <taxon>Eukaryota</taxon>
        <taxon>Metazoa</taxon>
        <taxon>Ecdysozoa</taxon>
        <taxon>Arthropoda</taxon>
        <taxon>Chelicerata</taxon>
        <taxon>Arachnida</taxon>
        <taxon>Araneae</taxon>
        <taxon>Araneomorphae</taxon>
        <taxon>Entelegynae</taxon>
        <taxon>Araneoidea</taxon>
        <taxon>Araneidae</taxon>
        <taxon>Araneus</taxon>
    </lineage>
</organism>
<evidence type="ECO:0000313" key="1">
    <source>
        <dbReference type="EMBL" id="GBL80553.1"/>
    </source>
</evidence>
<dbReference type="AlphaFoldDB" id="A0A4Y2AL65"/>
<comment type="caution">
    <text evidence="1">The sequence shown here is derived from an EMBL/GenBank/DDBJ whole genome shotgun (WGS) entry which is preliminary data.</text>
</comment>
<reference evidence="1 2" key="1">
    <citation type="journal article" date="2019" name="Sci. Rep.">
        <title>Orb-weaving spider Araneus ventricosus genome elucidates the spidroin gene catalogue.</title>
        <authorList>
            <person name="Kono N."/>
            <person name="Nakamura H."/>
            <person name="Ohtoshi R."/>
            <person name="Moran D.A.P."/>
            <person name="Shinohara A."/>
            <person name="Yoshida Y."/>
            <person name="Fujiwara M."/>
            <person name="Mori M."/>
            <person name="Tomita M."/>
            <person name="Arakawa K."/>
        </authorList>
    </citation>
    <scope>NUCLEOTIDE SEQUENCE [LARGE SCALE GENOMIC DNA]</scope>
</reference>
<evidence type="ECO:0000313" key="2">
    <source>
        <dbReference type="Proteomes" id="UP000499080"/>
    </source>
</evidence>
<gene>
    <name evidence="1" type="ORF">AVEN_225247_1</name>
</gene>
<sequence length="115" mass="12498">MQFTEKNAVFQAVREWMSRQEKAFLKRASGCFQNIGKNVLTPEGQHEGYFGTALVILSRSQASTPGGDRLIHDDRVGVCRYHIHGGSLVGLGFEPGASSSEVEALTLGYRGPQTG</sequence>
<keyword evidence="2" id="KW-1185">Reference proteome</keyword>
<dbReference type="Proteomes" id="UP000499080">
    <property type="component" value="Unassembled WGS sequence"/>
</dbReference>
<protein>
    <submittedName>
        <fullName evidence="1">Uncharacterized protein</fullName>
    </submittedName>
</protein>
<proteinExistence type="predicted"/>
<dbReference type="EMBL" id="BGPR01000022">
    <property type="protein sequence ID" value="GBL80553.1"/>
    <property type="molecule type" value="Genomic_DNA"/>
</dbReference>
<name>A0A4Y2AL65_ARAVE</name>